<dbReference type="EMBL" id="PQSP01000002">
    <property type="protein sequence ID" value="RUS67407.1"/>
    <property type="molecule type" value="Genomic_DNA"/>
</dbReference>
<proteinExistence type="predicted"/>
<reference evidence="2 3" key="1">
    <citation type="submission" date="2018-01" db="EMBL/GenBank/DDBJ databases">
        <title>Saezia sanguinis gen. nov., sp. nov., in the order Burkholderiales isolated from human blood.</title>
        <authorList>
            <person name="Medina-Pascual M.J."/>
            <person name="Valdezate S."/>
            <person name="Monzon S."/>
            <person name="Cuesta I."/>
            <person name="Carrasco G."/>
            <person name="Villalon P."/>
            <person name="Saez-Nieto J.A."/>
        </authorList>
    </citation>
    <scope>NUCLEOTIDE SEQUENCE [LARGE SCALE GENOMIC DNA]</scope>
    <source>
        <strain evidence="2 3">CNM695-12</strain>
    </source>
</reference>
<feature type="chain" id="PRO_5019114532" description="TIGR03757 family integrating conjugative element protein" evidence="1">
    <location>
        <begin position="23"/>
        <end position="135"/>
    </location>
</feature>
<dbReference type="NCBIfam" id="TIGR03757">
    <property type="entry name" value="conj_TIGR03757"/>
    <property type="match status" value="1"/>
</dbReference>
<dbReference type="AlphaFoldDB" id="A0A433SF86"/>
<gene>
    <name evidence="2" type="ORF">CUZ56_01352</name>
</gene>
<dbReference type="InterPro" id="IPR011090">
    <property type="entry name" value="Integr_conj_element_PFL4709"/>
</dbReference>
<accession>A0A433SF86</accession>
<evidence type="ECO:0000313" key="2">
    <source>
        <dbReference type="EMBL" id="RUS67407.1"/>
    </source>
</evidence>
<evidence type="ECO:0000256" key="1">
    <source>
        <dbReference type="SAM" id="SignalP"/>
    </source>
</evidence>
<dbReference type="OrthoDB" id="8448784at2"/>
<sequence precursor="true">MMNLTKSLLLTFIFTTSSVAYALDILVITDEQHIVYNVPPNAKVIHLDEAQNLEERISEGLPADTAKAVVIAKQRLTDQEFQKTLTQAYQNIANAYALGVVQIPAVVVAQRYVIYGQPNIWQALDDIRQYQEADQ</sequence>
<keyword evidence="3" id="KW-1185">Reference proteome</keyword>
<organism evidence="2 3">
    <name type="scientific">Saezia sanguinis</name>
    <dbReference type="NCBI Taxonomy" id="1965230"/>
    <lineage>
        <taxon>Bacteria</taxon>
        <taxon>Pseudomonadati</taxon>
        <taxon>Pseudomonadota</taxon>
        <taxon>Betaproteobacteria</taxon>
        <taxon>Burkholderiales</taxon>
        <taxon>Saeziaceae</taxon>
        <taxon>Saezia</taxon>
    </lineage>
</organism>
<evidence type="ECO:0008006" key="4">
    <source>
        <dbReference type="Google" id="ProtNLM"/>
    </source>
</evidence>
<dbReference type="Proteomes" id="UP000286947">
    <property type="component" value="Unassembled WGS sequence"/>
</dbReference>
<protein>
    <recommendedName>
        <fullName evidence="4">TIGR03757 family integrating conjugative element protein</fullName>
    </recommendedName>
</protein>
<dbReference type="RefSeq" id="WP_126979411.1">
    <property type="nucleotide sequence ID" value="NZ_PQSP01000002.1"/>
</dbReference>
<name>A0A433SF86_9BURK</name>
<evidence type="ECO:0000313" key="3">
    <source>
        <dbReference type="Proteomes" id="UP000286947"/>
    </source>
</evidence>
<keyword evidence="1" id="KW-0732">Signal</keyword>
<comment type="caution">
    <text evidence="2">The sequence shown here is derived from an EMBL/GenBank/DDBJ whole genome shotgun (WGS) entry which is preliminary data.</text>
</comment>
<feature type="signal peptide" evidence="1">
    <location>
        <begin position="1"/>
        <end position="22"/>
    </location>
</feature>
<dbReference type="Pfam" id="PF07511">
    <property type="entry name" value="DUF1525"/>
    <property type="match status" value="1"/>
</dbReference>